<accession>A0ABS6JG43</accession>
<dbReference type="EMBL" id="JAHQCS010000066">
    <property type="protein sequence ID" value="MBU9711308.1"/>
    <property type="molecule type" value="Genomic_DNA"/>
</dbReference>
<evidence type="ECO:0000313" key="3">
    <source>
        <dbReference type="Proteomes" id="UP000784880"/>
    </source>
</evidence>
<comment type="caution">
    <text evidence="2">The sequence shown here is derived from an EMBL/GenBank/DDBJ whole genome shotgun (WGS) entry which is preliminary data.</text>
</comment>
<dbReference type="Proteomes" id="UP000784880">
    <property type="component" value="Unassembled WGS sequence"/>
</dbReference>
<dbReference type="RefSeq" id="WP_217065192.1">
    <property type="nucleotide sequence ID" value="NZ_JAHQCS010000066.1"/>
</dbReference>
<name>A0ABS6JG43_9BACI</name>
<protein>
    <submittedName>
        <fullName evidence="2">Uncharacterized protein</fullName>
    </submittedName>
</protein>
<reference evidence="2 3" key="1">
    <citation type="submission" date="2021-06" db="EMBL/GenBank/DDBJ databases">
        <title>Bacillus sp. RD4P76, an endophyte from a halophyte.</title>
        <authorList>
            <person name="Sun J.-Q."/>
        </authorList>
    </citation>
    <scope>NUCLEOTIDE SEQUENCE [LARGE SCALE GENOMIC DNA]</scope>
    <source>
        <strain evidence="2 3">CGMCC 1.15917</strain>
    </source>
</reference>
<organism evidence="2 3">
    <name type="scientific">Evansella tamaricis</name>
    <dbReference type="NCBI Taxonomy" id="2069301"/>
    <lineage>
        <taxon>Bacteria</taxon>
        <taxon>Bacillati</taxon>
        <taxon>Bacillota</taxon>
        <taxon>Bacilli</taxon>
        <taxon>Bacillales</taxon>
        <taxon>Bacillaceae</taxon>
        <taxon>Evansella</taxon>
    </lineage>
</organism>
<evidence type="ECO:0000256" key="1">
    <source>
        <dbReference type="SAM" id="MobiDB-lite"/>
    </source>
</evidence>
<gene>
    <name evidence="2" type="ORF">KS419_06150</name>
</gene>
<sequence>MRKYTISKEKNENFKRHNDHKDGRIHYQVYLQEDRPPQPKEVDEIEY</sequence>
<keyword evidence="3" id="KW-1185">Reference proteome</keyword>
<evidence type="ECO:0000313" key="2">
    <source>
        <dbReference type="EMBL" id="MBU9711308.1"/>
    </source>
</evidence>
<feature type="region of interest" description="Disordered" evidence="1">
    <location>
        <begin position="1"/>
        <end position="24"/>
    </location>
</feature>
<proteinExistence type="predicted"/>